<evidence type="ECO:0000313" key="6">
    <source>
        <dbReference type="Proteomes" id="UP000580250"/>
    </source>
</evidence>
<name>A0A6V7TUK9_MELEN</name>
<evidence type="ECO:0000313" key="5">
    <source>
        <dbReference type="EMBL" id="CAD2135357.1"/>
    </source>
</evidence>
<comment type="caution">
    <text evidence="5">The sequence shown here is derived from an EMBL/GenBank/DDBJ whole genome shotgun (WGS) entry which is preliminary data.</text>
</comment>
<evidence type="ECO:0000256" key="3">
    <source>
        <dbReference type="ARBA" id="ARBA00023170"/>
    </source>
</evidence>
<dbReference type="EMBL" id="CAJEWN010000016">
    <property type="protein sequence ID" value="CAD2135357.1"/>
    <property type="molecule type" value="Genomic_DNA"/>
</dbReference>
<sequence length="359" mass="41587">MENILQNIQSKNKIKIKNSIPVEMLVDIFEAFNINKIITKTNVLIINETTAKSEWKNFSIKFTTSSTIFYIYLGQTFKKILREFKMATIDINPQVLIHRMLVIEKIINREDNDRYKNLPKELNLNNLFKEKNIWNQLSKQGEYYIKPVITFIEFQQIEPTKKHFIIKLVEYINSLSEMNYEEVTPSQNVSSNEDLTVEDKIILLRYSFAPLLIFELAMGTLVAVDEEYKSQFAGHTKFISLPNGILLDFEQGFQIPNGLLTKEIVEKVINLGRSMADLKMDKEEFVLMKLIITSRMNSGILDVNELEKLSTTGKAFIQKLYSFALHGLSCKASSFRSLNLTLNFLPELMVLLFYKCGLD</sequence>
<organism evidence="5 6">
    <name type="scientific">Meloidogyne enterolobii</name>
    <name type="common">Root-knot nematode worm</name>
    <name type="synonym">Meloidogyne mayaguensis</name>
    <dbReference type="NCBI Taxonomy" id="390850"/>
    <lineage>
        <taxon>Eukaryota</taxon>
        <taxon>Metazoa</taxon>
        <taxon>Ecdysozoa</taxon>
        <taxon>Nematoda</taxon>
        <taxon>Chromadorea</taxon>
        <taxon>Rhabditida</taxon>
        <taxon>Tylenchina</taxon>
        <taxon>Tylenchomorpha</taxon>
        <taxon>Tylenchoidea</taxon>
        <taxon>Meloidogynidae</taxon>
        <taxon>Meloidogyninae</taxon>
        <taxon>Meloidogyne</taxon>
    </lineage>
</organism>
<keyword evidence="2" id="KW-0804">Transcription</keyword>
<evidence type="ECO:0000259" key="4">
    <source>
        <dbReference type="PROSITE" id="PS51843"/>
    </source>
</evidence>
<reference evidence="5 6" key="1">
    <citation type="submission" date="2020-08" db="EMBL/GenBank/DDBJ databases">
        <authorList>
            <person name="Koutsovoulos G."/>
            <person name="Danchin GJ E."/>
        </authorList>
    </citation>
    <scope>NUCLEOTIDE SEQUENCE [LARGE SCALE GENOMIC DNA]</scope>
</reference>
<evidence type="ECO:0000256" key="1">
    <source>
        <dbReference type="ARBA" id="ARBA00023015"/>
    </source>
</evidence>
<dbReference type="InterPro" id="IPR000536">
    <property type="entry name" value="Nucl_hrmn_rcpt_lig-bd"/>
</dbReference>
<gene>
    <name evidence="5" type="ORF">MENT_LOCUS4702</name>
</gene>
<keyword evidence="3" id="KW-0675">Receptor</keyword>
<dbReference type="SUPFAM" id="SSF48508">
    <property type="entry name" value="Nuclear receptor ligand-binding domain"/>
    <property type="match status" value="1"/>
</dbReference>
<protein>
    <recommendedName>
        <fullName evidence="4">NR LBD domain-containing protein</fullName>
    </recommendedName>
</protein>
<keyword evidence="1" id="KW-0805">Transcription regulation</keyword>
<dbReference type="InterPro" id="IPR035500">
    <property type="entry name" value="NHR-like_dom_sf"/>
</dbReference>
<dbReference type="AlphaFoldDB" id="A0A6V7TUK9"/>
<dbReference type="Proteomes" id="UP000580250">
    <property type="component" value="Unassembled WGS sequence"/>
</dbReference>
<dbReference type="Pfam" id="PF00104">
    <property type="entry name" value="Hormone_recep"/>
    <property type="match status" value="1"/>
</dbReference>
<dbReference type="PROSITE" id="PS51843">
    <property type="entry name" value="NR_LBD"/>
    <property type="match status" value="1"/>
</dbReference>
<feature type="domain" description="NR LBD" evidence="4">
    <location>
        <begin position="92"/>
        <end position="359"/>
    </location>
</feature>
<dbReference type="Gene3D" id="1.10.565.10">
    <property type="entry name" value="Retinoid X Receptor"/>
    <property type="match status" value="1"/>
</dbReference>
<accession>A0A6V7TUK9</accession>
<evidence type="ECO:0000256" key="2">
    <source>
        <dbReference type="ARBA" id="ARBA00023163"/>
    </source>
</evidence>
<proteinExistence type="predicted"/>